<evidence type="ECO:0000313" key="3">
    <source>
        <dbReference type="Proteomes" id="UP001165121"/>
    </source>
</evidence>
<protein>
    <submittedName>
        <fullName evidence="2">Unnamed protein product</fullName>
    </submittedName>
</protein>
<dbReference type="AlphaFoldDB" id="A0A9W6Y7X3"/>
<name>A0A9W6Y7X3_9STRA</name>
<accession>A0A9W6Y7X3</accession>
<comment type="caution">
    <text evidence="2">The sequence shown here is derived from an EMBL/GenBank/DDBJ whole genome shotgun (WGS) entry which is preliminary data.</text>
</comment>
<feature type="signal peptide" evidence="1">
    <location>
        <begin position="1"/>
        <end position="27"/>
    </location>
</feature>
<sequence length="157" mass="16532">MLGLFSISGLLATMLVVVGYSGRLTNGQPVTQLHLHPVNAHRILSTTAYSCTTRSDDNNLGAATELGERTGAECPASTRNGAACWTIGDISGIITELDAVLAFQRTLAGASVHAQHTVVLSDAPWPIDRPGTTRPINWLGDLGRLGSVDSTNRPLAE</sequence>
<reference evidence="2" key="1">
    <citation type="submission" date="2023-04" db="EMBL/GenBank/DDBJ databases">
        <title>Phytophthora fragariaefolia NBRC 109709.</title>
        <authorList>
            <person name="Ichikawa N."/>
            <person name="Sato H."/>
            <person name="Tonouchi N."/>
        </authorList>
    </citation>
    <scope>NUCLEOTIDE SEQUENCE</scope>
    <source>
        <strain evidence="2">NBRC 109709</strain>
    </source>
</reference>
<dbReference type="Proteomes" id="UP001165121">
    <property type="component" value="Unassembled WGS sequence"/>
</dbReference>
<evidence type="ECO:0000256" key="1">
    <source>
        <dbReference type="SAM" id="SignalP"/>
    </source>
</evidence>
<dbReference type="EMBL" id="BSXT01004718">
    <property type="protein sequence ID" value="GMF58712.1"/>
    <property type="molecule type" value="Genomic_DNA"/>
</dbReference>
<keyword evidence="3" id="KW-1185">Reference proteome</keyword>
<keyword evidence="1" id="KW-0732">Signal</keyword>
<organism evidence="2 3">
    <name type="scientific">Phytophthora fragariaefolia</name>
    <dbReference type="NCBI Taxonomy" id="1490495"/>
    <lineage>
        <taxon>Eukaryota</taxon>
        <taxon>Sar</taxon>
        <taxon>Stramenopiles</taxon>
        <taxon>Oomycota</taxon>
        <taxon>Peronosporomycetes</taxon>
        <taxon>Peronosporales</taxon>
        <taxon>Peronosporaceae</taxon>
        <taxon>Phytophthora</taxon>
    </lineage>
</organism>
<evidence type="ECO:0000313" key="2">
    <source>
        <dbReference type="EMBL" id="GMF58712.1"/>
    </source>
</evidence>
<feature type="chain" id="PRO_5040908227" evidence="1">
    <location>
        <begin position="28"/>
        <end position="157"/>
    </location>
</feature>
<proteinExistence type="predicted"/>
<gene>
    <name evidence="2" type="ORF">Pfra01_002529200</name>
</gene>